<dbReference type="GO" id="GO:0042773">
    <property type="term" value="P:ATP synthesis coupled electron transport"/>
    <property type="evidence" value="ECO:0007669"/>
    <property type="project" value="InterPro"/>
</dbReference>
<feature type="transmembrane region" description="Helical" evidence="17">
    <location>
        <begin position="334"/>
        <end position="353"/>
    </location>
</feature>
<protein>
    <recommendedName>
        <fullName evidence="5 17">NADH-ubiquinone oxidoreductase chain 4</fullName>
        <ecNumber evidence="4 17">7.1.1.2</ecNumber>
    </recommendedName>
</protein>
<comment type="catalytic activity">
    <reaction evidence="16 17">
        <text>a ubiquinone + NADH + 5 H(+)(in) = a ubiquinol + NAD(+) + 4 H(+)(out)</text>
        <dbReference type="Rhea" id="RHEA:29091"/>
        <dbReference type="Rhea" id="RHEA-COMP:9565"/>
        <dbReference type="Rhea" id="RHEA-COMP:9566"/>
        <dbReference type="ChEBI" id="CHEBI:15378"/>
        <dbReference type="ChEBI" id="CHEBI:16389"/>
        <dbReference type="ChEBI" id="CHEBI:17976"/>
        <dbReference type="ChEBI" id="CHEBI:57540"/>
        <dbReference type="ChEBI" id="CHEBI:57945"/>
        <dbReference type="EC" id="7.1.1.2"/>
    </reaction>
</comment>
<feature type="transmembrane region" description="Helical" evidence="17">
    <location>
        <begin position="177"/>
        <end position="199"/>
    </location>
</feature>
<feature type="transmembrane region" description="Helical" evidence="17">
    <location>
        <begin position="211"/>
        <end position="236"/>
    </location>
</feature>
<dbReference type="EC" id="7.1.1.2" evidence="4 17"/>
<evidence type="ECO:0000256" key="13">
    <source>
        <dbReference type="ARBA" id="ARBA00023075"/>
    </source>
</evidence>
<evidence type="ECO:0000259" key="18">
    <source>
        <dbReference type="Pfam" id="PF00361"/>
    </source>
</evidence>
<evidence type="ECO:0000256" key="3">
    <source>
        <dbReference type="ARBA" id="ARBA00009025"/>
    </source>
</evidence>
<keyword evidence="12 17" id="KW-0520">NAD</keyword>
<evidence type="ECO:0000256" key="9">
    <source>
        <dbReference type="ARBA" id="ARBA00022967"/>
    </source>
</evidence>
<dbReference type="Pfam" id="PF00361">
    <property type="entry name" value="Proton_antipo_M"/>
    <property type="match status" value="1"/>
</dbReference>
<dbReference type="EMBL" id="FJ823227">
    <property type="protein sequence ID" value="ACO06131.1"/>
    <property type="molecule type" value="Genomic_DNA"/>
</dbReference>
<keyword evidence="14 17" id="KW-0496">Mitochondrion</keyword>
<organism evidence="19">
    <name type="scientific">Cephalonomia gallicola</name>
    <dbReference type="NCBI Taxonomy" id="627714"/>
    <lineage>
        <taxon>Eukaryota</taxon>
        <taxon>Metazoa</taxon>
        <taxon>Ecdysozoa</taxon>
        <taxon>Arthropoda</taxon>
        <taxon>Hexapoda</taxon>
        <taxon>Insecta</taxon>
        <taxon>Pterygota</taxon>
        <taxon>Neoptera</taxon>
        <taxon>Endopterygota</taxon>
        <taxon>Hymenoptera</taxon>
        <taxon>Apocrita</taxon>
        <taxon>Aculeata</taxon>
        <taxon>Chrysidoidea</taxon>
        <taxon>Bethylidae</taxon>
        <taxon>Scleroderminae</taxon>
        <taxon>Cephalonomia</taxon>
    </lineage>
</organism>
<feature type="transmembrane region" description="Helical" evidence="17">
    <location>
        <begin position="294"/>
        <end position="313"/>
    </location>
</feature>
<evidence type="ECO:0000313" key="19">
    <source>
        <dbReference type="EMBL" id="ACO06131.1"/>
    </source>
</evidence>
<evidence type="ECO:0000256" key="16">
    <source>
        <dbReference type="ARBA" id="ARBA00049551"/>
    </source>
</evidence>
<keyword evidence="11 17" id="KW-1133">Transmembrane helix</keyword>
<keyword evidence="10 17" id="KW-0249">Electron transport</keyword>
<evidence type="ECO:0000256" key="8">
    <source>
        <dbReference type="ARBA" id="ARBA00022692"/>
    </source>
</evidence>
<feature type="transmembrane region" description="Helical" evidence="17">
    <location>
        <begin position="85"/>
        <end position="101"/>
    </location>
</feature>
<comment type="function">
    <text evidence="1">Core subunit of the mitochondrial membrane respiratory chain NADH dehydrogenase (Complex I) that is believed to belong to the minimal assembly required for catalysis. Complex I functions in the transfer of electrons from NADH to the respiratory chain. The immediate electron acceptor for the enzyme is believed to be ubiquinone.</text>
</comment>
<dbReference type="InterPro" id="IPR001750">
    <property type="entry name" value="ND/Mrp_TM"/>
</dbReference>
<feature type="transmembrane region" description="Helical" evidence="17">
    <location>
        <begin position="12"/>
        <end position="38"/>
    </location>
</feature>
<accession>E0WCF1</accession>
<keyword evidence="13 17" id="KW-0830">Ubiquinone</keyword>
<comment type="function">
    <text evidence="17">Core subunit of the mitochondrial membrane respiratory chain NADH dehydrogenase (Complex I) which catalyzes electron transfer from NADH through the respiratory chain, using ubiquinone as an electron acceptor. Essential for the catalytic activity and assembly of complex I.</text>
</comment>
<keyword evidence="7 17" id="KW-0679">Respiratory chain</keyword>
<dbReference type="PANTHER" id="PTHR43507">
    <property type="entry name" value="NADH-UBIQUINONE OXIDOREDUCTASE CHAIN 4"/>
    <property type="match status" value="1"/>
</dbReference>
<feature type="domain" description="NADH:quinone oxidoreductase/Mrp antiporter transmembrane" evidence="18">
    <location>
        <begin position="105"/>
        <end position="385"/>
    </location>
</feature>
<dbReference type="GO" id="GO:0008137">
    <property type="term" value="F:NADH dehydrogenase (ubiquinone) activity"/>
    <property type="evidence" value="ECO:0007669"/>
    <property type="project" value="UniProtKB-UniRule"/>
</dbReference>
<evidence type="ECO:0000256" key="5">
    <source>
        <dbReference type="ARBA" id="ARBA00021006"/>
    </source>
</evidence>
<feature type="transmembrane region" description="Helical" evidence="17">
    <location>
        <begin position="138"/>
        <end position="162"/>
    </location>
</feature>
<evidence type="ECO:0000256" key="2">
    <source>
        <dbReference type="ARBA" id="ARBA00004225"/>
    </source>
</evidence>
<keyword evidence="9" id="KW-1278">Translocase</keyword>
<reference evidence="19" key="1">
    <citation type="journal article" date="2014" name="Mol. Phylogenet. Evol.">
        <title>Two mitochondrial genomes from the families Bethylidae and Mutillidae: independent rearrangement of protein-coding genes and higher-level phylogeny of the Hymenoptera.</title>
        <authorList>
            <person name="Wei S.J."/>
            <person name="Li Q."/>
            <person name="van Achterberg K."/>
            <person name="Chen X.X."/>
        </authorList>
    </citation>
    <scope>NUCLEOTIDE SEQUENCE</scope>
</reference>
<dbReference type="InterPro" id="IPR003918">
    <property type="entry name" value="NADH_UbQ_OxRdtase"/>
</dbReference>
<evidence type="ECO:0000256" key="4">
    <source>
        <dbReference type="ARBA" id="ARBA00012944"/>
    </source>
</evidence>
<keyword evidence="8 17" id="KW-0812">Transmembrane</keyword>
<feature type="transmembrane region" description="Helical" evidence="17">
    <location>
        <begin position="58"/>
        <end position="78"/>
    </location>
</feature>
<geneLocation type="mitochondrion" evidence="19"/>
<evidence type="ECO:0000256" key="17">
    <source>
        <dbReference type="RuleBase" id="RU003297"/>
    </source>
</evidence>
<dbReference type="GO" id="GO:0015990">
    <property type="term" value="P:electron transport coupled proton transport"/>
    <property type="evidence" value="ECO:0007669"/>
    <property type="project" value="TreeGrafter"/>
</dbReference>
<comment type="similarity">
    <text evidence="3 17">Belongs to the complex I subunit 4 family.</text>
</comment>
<dbReference type="GO" id="GO:0003954">
    <property type="term" value="F:NADH dehydrogenase activity"/>
    <property type="evidence" value="ECO:0007669"/>
    <property type="project" value="TreeGrafter"/>
</dbReference>
<sequence>MKSKLMNMITEFLLIYVMIYWMKMYKILLNWVMMLMLLSTMLNMNLESFYFNYLNENMSNWLSILTMWIILICLMMISNNKFNKMFYFNMLFTLMILLTYFNIKSIMIIYLTFESSILPIMIFMLWKSNSIDRLNSFMYMLIFMLIFSLPSIMFLIFIPIYMNLNFMNLFLIYQFSYYPFIIISMIMVKMPVFLLHIWLPKAHGDSPIYSSMILASIMLKMAGYLALIFKPIIIYMLKEFIIINWINLMILFILFTSMITLIQIDFKILIAYSSIVHMTMSFLSIIIFNQLSELGMLFMMFSHGLISSGLFYFHNLFYKRMNSRSMFLIKNLNSIFKSIIPLWFFMCMSNLGFPSSLNMISEILIIMNLFNLINLLYLIILILSMLMSSIYSLYLFTYCMHGKNIFNSIKLMNFISLKEMYLIYLHLIPLYMFIFKLEILY</sequence>
<dbReference type="AlphaFoldDB" id="E0WCF1"/>
<evidence type="ECO:0000256" key="11">
    <source>
        <dbReference type="ARBA" id="ARBA00022989"/>
    </source>
</evidence>
<feature type="transmembrane region" description="Helical" evidence="17">
    <location>
        <begin position="242"/>
        <end position="262"/>
    </location>
</feature>
<feature type="transmembrane region" description="Helical" evidence="17">
    <location>
        <begin position="373"/>
        <end position="400"/>
    </location>
</feature>
<proteinExistence type="inferred from homology"/>
<keyword evidence="15 17" id="KW-0472">Membrane</keyword>
<evidence type="ECO:0000256" key="6">
    <source>
        <dbReference type="ARBA" id="ARBA00022448"/>
    </source>
</evidence>
<evidence type="ECO:0000256" key="7">
    <source>
        <dbReference type="ARBA" id="ARBA00022660"/>
    </source>
</evidence>
<feature type="transmembrane region" description="Helical" evidence="17">
    <location>
        <begin position="269"/>
        <end position="288"/>
    </location>
</feature>
<comment type="subcellular location">
    <subcellularLocation>
        <location evidence="2 17">Mitochondrion membrane</location>
        <topology evidence="2 17">Multi-pass membrane protein</topology>
    </subcellularLocation>
</comment>
<dbReference type="PRINTS" id="PR01437">
    <property type="entry name" value="NUOXDRDTASE4"/>
</dbReference>
<dbReference type="GO" id="GO:0031966">
    <property type="term" value="C:mitochondrial membrane"/>
    <property type="evidence" value="ECO:0007669"/>
    <property type="project" value="UniProtKB-SubCell"/>
</dbReference>
<evidence type="ECO:0000256" key="15">
    <source>
        <dbReference type="ARBA" id="ARBA00023136"/>
    </source>
</evidence>
<evidence type="ECO:0000256" key="14">
    <source>
        <dbReference type="ARBA" id="ARBA00023128"/>
    </source>
</evidence>
<evidence type="ECO:0000256" key="12">
    <source>
        <dbReference type="ARBA" id="ARBA00023027"/>
    </source>
</evidence>
<keyword evidence="6 17" id="KW-0813">Transport</keyword>
<name>E0WCF1_9HYME</name>
<evidence type="ECO:0000256" key="10">
    <source>
        <dbReference type="ARBA" id="ARBA00022982"/>
    </source>
</evidence>
<feature type="transmembrane region" description="Helical" evidence="17">
    <location>
        <begin position="421"/>
        <end position="440"/>
    </location>
</feature>
<gene>
    <name evidence="19" type="primary">ND4</name>
</gene>
<feature type="transmembrane region" description="Helical" evidence="17">
    <location>
        <begin position="107"/>
        <end position="126"/>
    </location>
</feature>
<dbReference type="GO" id="GO:0048039">
    <property type="term" value="F:ubiquinone binding"/>
    <property type="evidence" value="ECO:0007669"/>
    <property type="project" value="TreeGrafter"/>
</dbReference>
<evidence type="ECO:0000256" key="1">
    <source>
        <dbReference type="ARBA" id="ARBA00003257"/>
    </source>
</evidence>
<dbReference type="PANTHER" id="PTHR43507:SF20">
    <property type="entry name" value="NADH-UBIQUINONE OXIDOREDUCTASE CHAIN 4"/>
    <property type="match status" value="1"/>
</dbReference>